<dbReference type="Pfam" id="PF02491">
    <property type="entry name" value="SHS2_FTSA"/>
    <property type="match status" value="1"/>
</dbReference>
<gene>
    <name evidence="5 8" type="primary">ftsA</name>
    <name evidence="8" type="ORF">IWA51_08205</name>
</gene>
<proteinExistence type="inferred from homology"/>
<evidence type="ECO:0000256" key="2">
    <source>
        <dbReference type="ARBA" id="ARBA00022618"/>
    </source>
</evidence>
<dbReference type="Proteomes" id="UP000595224">
    <property type="component" value="Chromosome"/>
</dbReference>
<keyword evidence="1 5" id="KW-1003">Cell membrane</keyword>
<keyword evidence="3 5" id="KW-0472">Membrane</keyword>
<dbReference type="PANTHER" id="PTHR32432">
    <property type="entry name" value="CELL DIVISION PROTEIN FTSA-RELATED"/>
    <property type="match status" value="1"/>
</dbReference>
<sequence>MGDKVVGLDIGTCFIRVAIGELDADNNIEIIGLAKRPSQGLRNGVIVNIDAAMNAIRETVEEADRAAGVEVTSVCTAIGGSQVESTNSTGQTGVDASGRNLRPMEIGESAKKRVIDVAKSIMIPLDKKLIHVIPQDYIIDGQAGYKNPIGIMGVRLEVSVHLVMASETAFANIQQCITRAGYNLDNVMLKTLAAAKSTLHSDEMDLGSILIDLGGGTTDVIVINNGAPVFTASIPVGGNLVTNDIAIVKGIPNAVAEKIKVESGSCWVFGGEENEEVIIPGVGGRPPEQTNRLELCQIIAPRMEEILTLVKKEVVRRSNLTKLSGSIVLTGGGALMPGVVELAQSVWKTSSVRIGCCSDMGGVDKSYREPDFATVMGLVQFNNNSQDKKKSYYKKAGKSASDNGGHHFIKDFIKHFF</sequence>
<dbReference type="InterPro" id="IPR020823">
    <property type="entry name" value="Cell_div_FtsA"/>
</dbReference>
<keyword evidence="2 5" id="KW-0132">Cell division</keyword>
<protein>
    <recommendedName>
        <fullName evidence="5 6">Cell division protein FtsA</fullName>
    </recommendedName>
</protein>
<dbReference type="EMBL" id="CP064936">
    <property type="protein sequence ID" value="QQA00255.1"/>
    <property type="molecule type" value="Genomic_DNA"/>
</dbReference>
<dbReference type="InterPro" id="IPR003494">
    <property type="entry name" value="SHS2_FtsA"/>
</dbReference>
<evidence type="ECO:0000313" key="9">
    <source>
        <dbReference type="Proteomes" id="UP000595224"/>
    </source>
</evidence>
<dbReference type="GO" id="GO:0032153">
    <property type="term" value="C:cell division site"/>
    <property type="evidence" value="ECO:0007669"/>
    <property type="project" value="UniProtKB-UniRule"/>
</dbReference>
<keyword evidence="9" id="KW-1185">Reference proteome</keyword>
<reference evidence="8 9" key="1">
    <citation type="submission" date="2020-11" db="EMBL/GenBank/DDBJ databases">
        <title>Treponema Peruensis nv. sp., first commensal Treponema isolated from human feces.</title>
        <authorList>
            <person name="Belkhou C."/>
            <person name="Raes J."/>
        </authorList>
    </citation>
    <scope>NUCLEOTIDE SEQUENCE [LARGE SCALE GENOMIC DNA]</scope>
    <source>
        <strain evidence="8 9">RCC2812</strain>
    </source>
</reference>
<comment type="subcellular location">
    <subcellularLocation>
        <location evidence="5">Cell membrane</location>
        <topology evidence="5">Peripheral membrane protein</topology>
        <orientation evidence="5">Cytoplasmic side</orientation>
    </subcellularLocation>
    <text evidence="5">Localizes to the Z ring in an FtsZ-dependent manner. Targeted to the membrane through a conserved C-terminal amphipathic helix.</text>
</comment>
<dbReference type="PANTHER" id="PTHR32432:SF4">
    <property type="entry name" value="CELL DIVISION PROTEIN FTSA"/>
    <property type="match status" value="1"/>
</dbReference>
<dbReference type="KEGG" id="tper:IWA51_08205"/>
<organism evidence="8 9">
    <name type="scientific">Treponema peruense</name>
    <dbReference type="NCBI Taxonomy" id="2787628"/>
    <lineage>
        <taxon>Bacteria</taxon>
        <taxon>Pseudomonadati</taxon>
        <taxon>Spirochaetota</taxon>
        <taxon>Spirochaetia</taxon>
        <taxon>Spirochaetales</taxon>
        <taxon>Treponemataceae</taxon>
        <taxon>Treponema</taxon>
    </lineage>
</organism>
<dbReference type="Gene3D" id="3.30.420.40">
    <property type="match status" value="2"/>
</dbReference>
<keyword evidence="4 5" id="KW-0131">Cell cycle</keyword>
<dbReference type="SMART" id="SM00842">
    <property type="entry name" value="FtsA"/>
    <property type="match status" value="1"/>
</dbReference>
<dbReference type="HAMAP" id="MF_02033">
    <property type="entry name" value="FtsA"/>
    <property type="match status" value="1"/>
</dbReference>
<evidence type="ECO:0000256" key="3">
    <source>
        <dbReference type="ARBA" id="ARBA00023136"/>
    </source>
</evidence>
<dbReference type="SUPFAM" id="SSF53067">
    <property type="entry name" value="Actin-like ATPase domain"/>
    <property type="match status" value="2"/>
</dbReference>
<dbReference type="GO" id="GO:0009898">
    <property type="term" value="C:cytoplasmic side of plasma membrane"/>
    <property type="evidence" value="ECO:0007669"/>
    <property type="project" value="UniProtKB-UniRule"/>
</dbReference>
<dbReference type="PIRSF" id="PIRSF003101">
    <property type="entry name" value="FtsA"/>
    <property type="match status" value="1"/>
</dbReference>
<dbReference type="Pfam" id="PF14450">
    <property type="entry name" value="FtsA"/>
    <property type="match status" value="1"/>
</dbReference>
<name>A0A7T3RBZ9_9SPIR</name>
<evidence type="ECO:0000256" key="1">
    <source>
        <dbReference type="ARBA" id="ARBA00022475"/>
    </source>
</evidence>
<dbReference type="RefSeq" id="WP_177528973.1">
    <property type="nucleotide sequence ID" value="NZ_CBCSHE010000001.1"/>
</dbReference>
<comment type="function">
    <text evidence="5 6">Cell division protein that is involved in the assembly of the Z ring. May serve as a membrane anchor for the Z ring.</text>
</comment>
<dbReference type="InterPro" id="IPR043129">
    <property type="entry name" value="ATPase_NBD"/>
</dbReference>
<dbReference type="GO" id="GO:0043093">
    <property type="term" value="P:FtsZ-dependent cytokinesis"/>
    <property type="evidence" value="ECO:0007669"/>
    <property type="project" value="UniProtKB-UniRule"/>
</dbReference>
<evidence type="ECO:0000256" key="6">
    <source>
        <dbReference type="PIRNR" id="PIRNR003101"/>
    </source>
</evidence>
<dbReference type="AlphaFoldDB" id="A0A7T3RBZ9"/>
<comment type="subunit">
    <text evidence="5">Self-interacts. Interacts with FtsZ.</text>
</comment>
<evidence type="ECO:0000313" key="8">
    <source>
        <dbReference type="EMBL" id="QQA00255.1"/>
    </source>
</evidence>
<dbReference type="CDD" id="cd24048">
    <property type="entry name" value="ASKHA_NBD_FtsA"/>
    <property type="match status" value="1"/>
</dbReference>
<dbReference type="InterPro" id="IPR050696">
    <property type="entry name" value="FtsA/MreB"/>
</dbReference>
<accession>A0A7T3RBZ9</accession>
<evidence type="ECO:0000256" key="5">
    <source>
        <dbReference type="HAMAP-Rule" id="MF_02033"/>
    </source>
</evidence>
<dbReference type="NCBIfam" id="TIGR01174">
    <property type="entry name" value="ftsA"/>
    <property type="match status" value="1"/>
</dbReference>
<evidence type="ECO:0000259" key="7">
    <source>
        <dbReference type="SMART" id="SM00842"/>
    </source>
</evidence>
<feature type="domain" description="SHS2" evidence="7">
    <location>
        <begin position="5"/>
        <end position="198"/>
    </location>
</feature>
<comment type="similarity">
    <text evidence="5 6">Belongs to the FtsA/MreB family.</text>
</comment>
<evidence type="ECO:0000256" key="4">
    <source>
        <dbReference type="ARBA" id="ARBA00023306"/>
    </source>
</evidence>